<dbReference type="AlphaFoldDB" id="A0AAD2CWM1"/>
<evidence type="ECO:0000313" key="1">
    <source>
        <dbReference type="EMBL" id="CAJ1945917.1"/>
    </source>
</evidence>
<protein>
    <submittedName>
        <fullName evidence="1">Uncharacterized protein</fullName>
    </submittedName>
</protein>
<dbReference type="EMBL" id="CAKOGP040001557">
    <property type="protein sequence ID" value="CAJ1945917.1"/>
    <property type="molecule type" value="Genomic_DNA"/>
</dbReference>
<accession>A0AAD2CWM1</accession>
<gene>
    <name evidence="1" type="ORF">CYCCA115_LOCUS10059</name>
</gene>
<sequence length="225" mass="25174">MASSDSFSNGRLPLLLQDITSSDLMFFDADTTFQDSTLQMAVEIYNEAQALAKDGNHRKACEEYASGLFIGRKVVQKLQEAALDENSSITAEEEEEEEDDPRLALEWLIATYLAMFQSRVALGDWNKARADAWAACNYAQYSPNGSLGGDGMDARSFQLELTVLSAMWTVCQNTNDKINEWQTLQSIQQLLKLPFPQSKVGSIGITREQVEDRLKVLKDELEAKT</sequence>
<organism evidence="1 2">
    <name type="scientific">Cylindrotheca closterium</name>
    <dbReference type="NCBI Taxonomy" id="2856"/>
    <lineage>
        <taxon>Eukaryota</taxon>
        <taxon>Sar</taxon>
        <taxon>Stramenopiles</taxon>
        <taxon>Ochrophyta</taxon>
        <taxon>Bacillariophyta</taxon>
        <taxon>Bacillariophyceae</taxon>
        <taxon>Bacillariophycidae</taxon>
        <taxon>Bacillariales</taxon>
        <taxon>Bacillariaceae</taxon>
        <taxon>Cylindrotheca</taxon>
    </lineage>
</organism>
<proteinExistence type="predicted"/>
<comment type="caution">
    <text evidence="1">The sequence shown here is derived from an EMBL/GenBank/DDBJ whole genome shotgun (WGS) entry which is preliminary data.</text>
</comment>
<name>A0AAD2CWM1_9STRA</name>
<evidence type="ECO:0000313" key="2">
    <source>
        <dbReference type="Proteomes" id="UP001295423"/>
    </source>
</evidence>
<keyword evidence="2" id="KW-1185">Reference proteome</keyword>
<reference evidence="1" key="1">
    <citation type="submission" date="2023-08" db="EMBL/GenBank/DDBJ databases">
        <authorList>
            <person name="Audoor S."/>
            <person name="Bilcke G."/>
        </authorList>
    </citation>
    <scope>NUCLEOTIDE SEQUENCE</scope>
</reference>
<dbReference type="Proteomes" id="UP001295423">
    <property type="component" value="Unassembled WGS sequence"/>
</dbReference>